<proteinExistence type="predicted"/>
<evidence type="ECO:0000256" key="3">
    <source>
        <dbReference type="ARBA" id="ARBA00023163"/>
    </source>
</evidence>
<comment type="caution">
    <text evidence="5">The sequence shown here is derived from an EMBL/GenBank/DDBJ whole genome shotgun (WGS) entry which is preliminary data.</text>
</comment>
<evidence type="ECO:0000259" key="4">
    <source>
        <dbReference type="PROSITE" id="PS50987"/>
    </source>
</evidence>
<sequence length="95" mass="11099">MNELLAIYKAISDKTRFKILWFLIQHELCVCDLCYLLEMNKSAVSHQLKYLRQANLVKKRKEGRVVFYSIADQHVKDIITISLQHAQEGGPDHEI</sequence>
<reference evidence="5 6" key="1">
    <citation type="submission" date="2020-07" db="EMBL/GenBank/DDBJ databases">
        <title>Facklamia lactis sp. nov., isolated from raw milk.</title>
        <authorList>
            <person name="Doll E.V."/>
            <person name="Huptas C."/>
            <person name="Staib L."/>
            <person name="Wenning M."/>
            <person name="Scherer S."/>
        </authorList>
    </citation>
    <scope>NUCLEOTIDE SEQUENCE [LARGE SCALE GENOMIC DNA]</scope>
    <source>
        <strain evidence="5 6">DSM 111018</strain>
    </source>
</reference>
<keyword evidence="2" id="KW-0238">DNA-binding</keyword>
<evidence type="ECO:0000256" key="2">
    <source>
        <dbReference type="ARBA" id="ARBA00023125"/>
    </source>
</evidence>
<dbReference type="SMART" id="SM00418">
    <property type="entry name" value="HTH_ARSR"/>
    <property type="match status" value="1"/>
</dbReference>
<protein>
    <submittedName>
        <fullName evidence="5">Helix-turn-helix transcriptional regulator</fullName>
    </submittedName>
</protein>
<dbReference type="PANTHER" id="PTHR43132:SF6">
    <property type="entry name" value="HTH-TYPE TRANSCRIPTIONAL REPRESSOR CZRA"/>
    <property type="match status" value="1"/>
</dbReference>
<dbReference type="InterPro" id="IPR051011">
    <property type="entry name" value="Metal_resp_trans_reg"/>
</dbReference>
<dbReference type="Gene3D" id="1.10.10.10">
    <property type="entry name" value="Winged helix-like DNA-binding domain superfamily/Winged helix DNA-binding domain"/>
    <property type="match status" value="1"/>
</dbReference>
<dbReference type="InterPro" id="IPR001845">
    <property type="entry name" value="HTH_ArsR_DNA-bd_dom"/>
</dbReference>
<feature type="domain" description="HTH arsR-type" evidence="4">
    <location>
        <begin position="1"/>
        <end position="90"/>
    </location>
</feature>
<dbReference type="PRINTS" id="PR00778">
    <property type="entry name" value="HTHARSR"/>
</dbReference>
<keyword evidence="1" id="KW-0805">Transcription regulation</keyword>
<organism evidence="5 6">
    <name type="scientific">Facklamia lactis</name>
    <dbReference type="NCBI Taxonomy" id="2749967"/>
    <lineage>
        <taxon>Bacteria</taxon>
        <taxon>Bacillati</taxon>
        <taxon>Bacillota</taxon>
        <taxon>Bacilli</taxon>
        <taxon>Lactobacillales</taxon>
        <taxon>Aerococcaceae</taxon>
        <taxon>Facklamia</taxon>
    </lineage>
</organism>
<dbReference type="PANTHER" id="PTHR43132">
    <property type="entry name" value="ARSENICAL RESISTANCE OPERON REPRESSOR ARSR-RELATED"/>
    <property type="match status" value="1"/>
</dbReference>
<accession>A0ABS0LN18</accession>
<evidence type="ECO:0000313" key="5">
    <source>
        <dbReference type="EMBL" id="MBG9985555.1"/>
    </source>
</evidence>
<keyword evidence="3" id="KW-0804">Transcription</keyword>
<dbReference type="InterPro" id="IPR036388">
    <property type="entry name" value="WH-like_DNA-bd_sf"/>
</dbReference>
<dbReference type="NCBIfam" id="NF033788">
    <property type="entry name" value="HTH_metalloreg"/>
    <property type="match status" value="1"/>
</dbReference>
<name>A0ABS0LN18_9LACT</name>
<dbReference type="SUPFAM" id="SSF46785">
    <property type="entry name" value="Winged helix' DNA-binding domain"/>
    <property type="match status" value="1"/>
</dbReference>
<keyword evidence="6" id="KW-1185">Reference proteome</keyword>
<evidence type="ECO:0000256" key="1">
    <source>
        <dbReference type="ARBA" id="ARBA00023015"/>
    </source>
</evidence>
<dbReference type="CDD" id="cd00090">
    <property type="entry name" value="HTH_ARSR"/>
    <property type="match status" value="1"/>
</dbReference>
<dbReference type="Pfam" id="PF01022">
    <property type="entry name" value="HTH_5"/>
    <property type="match status" value="1"/>
</dbReference>
<dbReference type="EMBL" id="JACBXQ010000001">
    <property type="protein sequence ID" value="MBG9985555.1"/>
    <property type="molecule type" value="Genomic_DNA"/>
</dbReference>
<dbReference type="InterPro" id="IPR036390">
    <property type="entry name" value="WH_DNA-bd_sf"/>
</dbReference>
<dbReference type="PROSITE" id="PS50987">
    <property type="entry name" value="HTH_ARSR_2"/>
    <property type="match status" value="1"/>
</dbReference>
<dbReference type="Proteomes" id="UP000721415">
    <property type="component" value="Unassembled WGS sequence"/>
</dbReference>
<gene>
    <name evidence="5" type="ORF">HZY91_01440</name>
</gene>
<dbReference type="InterPro" id="IPR011991">
    <property type="entry name" value="ArsR-like_HTH"/>
</dbReference>
<evidence type="ECO:0000313" key="6">
    <source>
        <dbReference type="Proteomes" id="UP000721415"/>
    </source>
</evidence>